<reference evidence="2 3" key="1">
    <citation type="submission" date="2018-10" db="EMBL/GenBank/DDBJ databases">
        <title>Paraburkholderia sp. 7MK8-2, isolated from soil.</title>
        <authorList>
            <person name="Gao Z.-H."/>
            <person name="Qiu L.-H."/>
        </authorList>
    </citation>
    <scope>NUCLEOTIDE SEQUENCE [LARGE SCALE GENOMIC DNA]</scope>
    <source>
        <strain evidence="2 3">7MK8-2</strain>
    </source>
</reference>
<proteinExistence type="predicted"/>
<protein>
    <submittedName>
        <fullName evidence="2">DUF1311 domain-containing protein</fullName>
    </submittedName>
</protein>
<evidence type="ECO:0000313" key="2">
    <source>
        <dbReference type="EMBL" id="RKP46976.1"/>
    </source>
</evidence>
<evidence type="ECO:0000313" key="3">
    <source>
        <dbReference type="Proteomes" id="UP000280434"/>
    </source>
</evidence>
<sequence length="204" mass="23544">MVTPWDRDEDWMKRFAALFLGLTLCGVSVASKICDSTATEQLEACAKSNYAEADGKLNSAYKDLLSKTTYQHKNLLVTAQQNWIKYKEKYCQDAFDATSPGQEAGIDRWSCLEAVTRARERELQYFALNDDLSDFYHAVDFVARTYEGGDRDKVIKKINFGYPSKDDGLWLNYVEENCKLASAMFHEDRLTCVARQNFYRDWSR</sequence>
<dbReference type="OrthoDB" id="7340239at2"/>
<keyword evidence="3" id="KW-1185">Reference proteome</keyword>
<dbReference type="InterPro" id="IPR009739">
    <property type="entry name" value="LprI-like_N"/>
</dbReference>
<evidence type="ECO:0000259" key="1">
    <source>
        <dbReference type="Pfam" id="PF07007"/>
    </source>
</evidence>
<dbReference type="AlphaFoldDB" id="A0A494XES5"/>
<dbReference type="PANTHER" id="PTHR39176:SF1">
    <property type="entry name" value="PERIPLASMIC PROTEIN"/>
    <property type="match status" value="1"/>
</dbReference>
<dbReference type="Proteomes" id="UP000280434">
    <property type="component" value="Unassembled WGS sequence"/>
</dbReference>
<dbReference type="EMBL" id="RBZV01000006">
    <property type="protein sequence ID" value="RKP46976.1"/>
    <property type="molecule type" value="Genomic_DNA"/>
</dbReference>
<dbReference type="Gene3D" id="1.20.1270.180">
    <property type="match status" value="1"/>
</dbReference>
<dbReference type="Pfam" id="PF07007">
    <property type="entry name" value="LprI"/>
    <property type="match status" value="1"/>
</dbReference>
<name>A0A494XES5_9BURK</name>
<accession>A0A494XES5</accession>
<gene>
    <name evidence="2" type="ORF">D7S89_16655</name>
</gene>
<dbReference type="PANTHER" id="PTHR39176">
    <property type="entry name" value="PERIPLASMIC PROTEIN-RELATED"/>
    <property type="match status" value="1"/>
</dbReference>
<comment type="caution">
    <text evidence="2">The sequence shown here is derived from an EMBL/GenBank/DDBJ whole genome shotgun (WGS) entry which is preliminary data.</text>
</comment>
<feature type="domain" description="Lysozyme inhibitor LprI-like N-terminal" evidence="1">
    <location>
        <begin position="34"/>
        <end position="123"/>
    </location>
</feature>
<organism evidence="2 3">
    <name type="scientific">Trinickia fusca</name>
    <dbReference type="NCBI Taxonomy" id="2419777"/>
    <lineage>
        <taxon>Bacteria</taxon>
        <taxon>Pseudomonadati</taxon>
        <taxon>Pseudomonadota</taxon>
        <taxon>Betaproteobacteria</taxon>
        <taxon>Burkholderiales</taxon>
        <taxon>Burkholderiaceae</taxon>
        <taxon>Trinickia</taxon>
    </lineage>
</organism>